<dbReference type="AlphaFoldDB" id="A0AAW1N256"/>
<proteinExistence type="predicted"/>
<dbReference type="Proteomes" id="UP001458880">
    <property type="component" value="Unassembled WGS sequence"/>
</dbReference>
<sequence>MKRQHHRSKTGLSMSFTVLQKTLPFQTKTGLSMSFTVLQKTLPFQKKEINREDYTVKNGRRDWTEELSSKVHVTSVSGTGFKRIGIVS</sequence>
<organism evidence="1 2">
    <name type="scientific">Popillia japonica</name>
    <name type="common">Japanese beetle</name>
    <dbReference type="NCBI Taxonomy" id="7064"/>
    <lineage>
        <taxon>Eukaryota</taxon>
        <taxon>Metazoa</taxon>
        <taxon>Ecdysozoa</taxon>
        <taxon>Arthropoda</taxon>
        <taxon>Hexapoda</taxon>
        <taxon>Insecta</taxon>
        <taxon>Pterygota</taxon>
        <taxon>Neoptera</taxon>
        <taxon>Endopterygota</taxon>
        <taxon>Coleoptera</taxon>
        <taxon>Polyphaga</taxon>
        <taxon>Scarabaeiformia</taxon>
        <taxon>Scarabaeidae</taxon>
        <taxon>Rutelinae</taxon>
        <taxon>Popillia</taxon>
    </lineage>
</organism>
<accession>A0AAW1N256</accession>
<comment type="caution">
    <text evidence="1">The sequence shown here is derived from an EMBL/GenBank/DDBJ whole genome shotgun (WGS) entry which is preliminary data.</text>
</comment>
<name>A0AAW1N256_POPJA</name>
<protein>
    <submittedName>
        <fullName evidence="1">Uncharacterized protein</fullName>
    </submittedName>
</protein>
<keyword evidence="2" id="KW-1185">Reference proteome</keyword>
<evidence type="ECO:0000313" key="2">
    <source>
        <dbReference type="Proteomes" id="UP001458880"/>
    </source>
</evidence>
<evidence type="ECO:0000313" key="1">
    <source>
        <dbReference type="EMBL" id="KAK9754037.1"/>
    </source>
</evidence>
<gene>
    <name evidence="1" type="ORF">QE152_g1687</name>
</gene>
<dbReference type="EMBL" id="JASPKY010000009">
    <property type="protein sequence ID" value="KAK9754037.1"/>
    <property type="molecule type" value="Genomic_DNA"/>
</dbReference>
<reference evidence="1 2" key="1">
    <citation type="journal article" date="2024" name="BMC Genomics">
        <title>De novo assembly and annotation of Popillia japonica's genome with initial clues to its potential as an invasive pest.</title>
        <authorList>
            <person name="Cucini C."/>
            <person name="Boschi S."/>
            <person name="Funari R."/>
            <person name="Cardaioli E."/>
            <person name="Iannotti N."/>
            <person name="Marturano G."/>
            <person name="Paoli F."/>
            <person name="Bruttini M."/>
            <person name="Carapelli A."/>
            <person name="Frati F."/>
            <person name="Nardi F."/>
        </authorList>
    </citation>
    <scope>NUCLEOTIDE SEQUENCE [LARGE SCALE GENOMIC DNA]</scope>
    <source>
        <strain evidence="1">DMR45628</strain>
    </source>
</reference>